<dbReference type="SUPFAM" id="SSF47823">
    <property type="entry name" value="lambda integrase-like, N-terminal domain"/>
    <property type="match status" value="1"/>
</dbReference>
<dbReference type="EMBL" id="JAFIRR010000045">
    <property type="protein sequence ID" value="MCO6416076.1"/>
    <property type="molecule type" value="Genomic_DNA"/>
</dbReference>
<feature type="domain" description="Tyr recombinase" evidence="5">
    <location>
        <begin position="132"/>
        <end position="329"/>
    </location>
</feature>
<dbReference type="InterPro" id="IPR013762">
    <property type="entry name" value="Integrase-like_cat_sf"/>
</dbReference>
<protein>
    <submittedName>
        <fullName evidence="7">Site-specific integrase</fullName>
    </submittedName>
</protein>
<dbReference type="InterPro" id="IPR002104">
    <property type="entry name" value="Integrase_catalytic"/>
</dbReference>
<dbReference type="CDD" id="cd00799">
    <property type="entry name" value="INT_Cre_C"/>
    <property type="match status" value="1"/>
</dbReference>
<dbReference type="PROSITE" id="PS51900">
    <property type="entry name" value="CB"/>
    <property type="match status" value="1"/>
</dbReference>
<keyword evidence="8" id="KW-1185">Reference proteome</keyword>
<dbReference type="Gene3D" id="1.10.443.10">
    <property type="entry name" value="Intergrase catalytic core"/>
    <property type="match status" value="1"/>
</dbReference>
<keyword evidence="3" id="KW-0233">DNA recombination</keyword>
<gene>
    <name evidence="7" type="ORF">JYK14_07815</name>
</gene>
<dbReference type="InterPro" id="IPR044068">
    <property type="entry name" value="CB"/>
</dbReference>
<evidence type="ECO:0000256" key="3">
    <source>
        <dbReference type="ARBA" id="ARBA00023172"/>
    </source>
</evidence>
<dbReference type="SUPFAM" id="SSF56349">
    <property type="entry name" value="DNA breaking-rejoining enzymes"/>
    <property type="match status" value="1"/>
</dbReference>
<proteinExistence type="predicted"/>
<dbReference type="InterPro" id="IPR052925">
    <property type="entry name" value="Phage_Integrase-like_Recomb"/>
</dbReference>
<evidence type="ECO:0000256" key="1">
    <source>
        <dbReference type="ARBA" id="ARBA00022908"/>
    </source>
</evidence>
<dbReference type="Gene3D" id="1.10.150.130">
    <property type="match status" value="1"/>
</dbReference>
<dbReference type="PROSITE" id="PS51898">
    <property type="entry name" value="TYR_RECOMBINASE"/>
    <property type="match status" value="1"/>
</dbReference>
<organism evidence="7 8">
    <name type="scientific">Siccirubricoccus soli</name>
    <dbReference type="NCBI Taxonomy" id="2899147"/>
    <lineage>
        <taxon>Bacteria</taxon>
        <taxon>Pseudomonadati</taxon>
        <taxon>Pseudomonadota</taxon>
        <taxon>Alphaproteobacteria</taxon>
        <taxon>Acetobacterales</taxon>
        <taxon>Roseomonadaceae</taxon>
        <taxon>Siccirubricoccus</taxon>
    </lineage>
</organism>
<keyword evidence="2 4" id="KW-0238">DNA-binding</keyword>
<accession>A0ABT1D2E1</accession>
<keyword evidence="1" id="KW-0229">DNA integration</keyword>
<name>A0ABT1D2E1_9PROT</name>
<feature type="domain" description="Core-binding (CB)" evidence="6">
    <location>
        <begin position="16"/>
        <end position="103"/>
    </location>
</feature>
<comment type="caution">
    <text evidence="7">The sequence shown here is derived from an EMBL/GenBank/DDBJ whole genome shotgun (WGS) entry which is preliminary data.</text>
</comment>
<evidence type="ECO:0000313" key="7">
    <source>
        <dbReference type="EMBL" id="MCO6416076.1"/>
    </source>
</evidence>
<evidence type="ECO:0000256" key="4">
    <source>
        <dbReference type="PROSITE-ProRule" id="PRU01248"/>
    </source>
</evidence>
<evidence type="ECO:0000259" key="5">
    <source>
        <dbReference type="PROSITE" id="PS51898"/>
    </source>
</evidence>
<reference evidence="7 8" key="1">
    <citation type="submission" date="2021-12" db="EMBL/GenBank/DDBJ databases">
        <title>Siccirubricoccus leaddurans sp. nov., a high concentration Zn2+ tolerance bacterium.</title>
        <authorList>
            <person name="Cao Y."/>
        </authorList>
    </citation>
    <scope>NUCLEOTIDE SEQUENCE [LARGE SCALE GENOMIC DNA]</scope>
    <source>
        <strain evidence="7 8">KC 17139</strain>
    </source>
</reference>
<evidence type="ECO:0000256" key="2">
    <source>
        <dbReference type="ARBA" id="ARBA00023125"/>
    </source>
</evidence>
<dbReference type="InterPro" id="IPR011010">
    <property type="entry name" value="DNA_brk_join_enz"/>
</dbReference>
<dbReference type="PANTHER" id="PTHR34605:SF4">
    <property type="entry name" value="DNA ADENINE METHYLTRANSFERASE"/>
    <property type="match status" value="1"/>
</dbReference>
<dbReference type="InterPro" id="IPR010998">
    <property type="entry name" value="Integrase_recombinase_N"/>
</dbReference>
<dbReference type="PANTHER" id="PTHR34605">
    <property type="entry name" value="PHAGE_INTEGRASE DOMAIN-CONTAINING PROTEIN"/>
    <property type="match status" value="1"/>
</dbReference>
<dbReference type="Pfam" id="PF00589">
    <property type="entry name" value="Phage_integrase"/>
    <property type="match status" value="1"/>
</dbReference>
<evidence type="ECO:0000313" key="8">
    <source>
        <dbReference type="Proteomes" id="UP001523392"/>
    </source>
</evidence>
<dbReference type="RefSeq" id="WP_252952685.1">
    <property type="nucleotide sequence ID" value="NZ_JAFIRR010000045.1"/>
</dbReference>
<evidence type="ECO:0000259" key="6">
    <source>
        <dbReference type="PROSITE" id="PS51900"/>
    </source>
</evidence>
<dbReference type="Proteomes" id="UP001523392">
    <property type="component" value="Unassembled WGS sequence"/>
</dbReference>
<sequence>MTRALTRTGAAGGLPSTGAELARESVEKAAGFAEASRAAATRHAYERDWALFQAWCREVGVEPLPADARAVASFLGWLAGRGLAPLTVGRRLAAIGWAHRRAGQQAPQKGEGAAVILEVMAGIRRSRATPPTKKAAADADILRDVLRAIQGDDLRSVRDRALIAFGMASALRRSEIVALEVSDVARVPEGLRVAVRRSKADQEGKGETIAIPEGRRLRPVALLEDWMARAMVEDGPLFRRLDRLGMPTMDPMSDRAVARVVKARVEAAGYDPADFAGHSLRAGFLTAAARAGASIFKMREVSRHKSLDVLSGYVRDAELFRDHAGKDFL</sequence>